<keyword evidence="1" id="KW-0547">Nucleotide-binding</keyword>
<gene>
    <name evidence="5" type="ORF">AELL_1927</name>
    <name evidence="6" type="ORF">CP962_05415</name>
</gene>
<dbReference type="InterPro" id="IPR029000">
    <property type="entry name" value="Cyclophilin-like_dom_sf"/>
</dbReference>
<dbReference type="AlphaFoldDB" id="A0A347U9P5"/>
<name>A0A347U9P5_9BACT</name>
<evidence type="ECO:0000313" key="7">
    <source>
        <dbReference type="Proteomes" id="UP000262582"/>
    </source>
</evidence>
<sequence length="303" mass="34523">MSLEVINNPLFVTIQDRGRFGYSHIGVTNSGVMDEYAYFWANKLLKNSFDTNILEIAFSNVIFKANENTQISITGADCEFFINDEKKELWQSYNIKKNDIIKIGKILSGNRIYLAVFGGFDIKKEFGSNSVTIKENLGGLDGNKLKKGDILPFNSCTFNYTMKLKEEFIPKYEDNLTLRVIFSYQENYFLDEEKKRFLTLTYLVTNDFNRMAVKLSGEAIKCEINGIISEAIAFGSIQIPKDGQPIVLLKDRQTIGGYPKIGVVLGIDCFKLSQAKANTKIRFQEISYEEAVKKTKEFYSFVS</sequence>
<dbReference type="Gene3D" id="2.40.100.10">
    <property type="entry name" value="Cyclophilin-like"/>
    <property type="match status" value="1"/>
</dbReference>
<keyword evidence="3" id="KW-0067">ATP-binding</keyword>
<dbReference type="InterPro" id="IPR003778">
    <property type="entry name" value="CT_A_B"/>
</dbReference>
<dbReference type="Pfam" id="PF02626">
    <property type="entry name" value="CT_A_B"/>
    <property type="match status" value="1"/>
</dbReference>
<dbReference type="PANTHER" id="PTHR43309:SF5">
    <property type="entry name" value="5-OXOPROLINASE SUBUNIT C"/>
    <property type="match status" value="1"/>
</dbReference>
<dbReference type="RefSeq" id="WP_118917749.1">
    <property type="nucleotide sequence ID" value="NZ_CP032097.1"/>
</dbReference>
<dbReference type="EMBL" id="CP032097">
    <property type="protein sequence ID" value="AXX95573.1"/>
    <property type="molecule type" value="Genomic_DNA"/>
</dbReference>
<dbReference type="KEGG" id="aell:AELL_1927"/>
<feature type="domain" description="Carboxyltransferase" evidence="4">
    <location>
        <begin position="24"/>
        <end position="299"/>
    </location>
</feature>
<dbReference type="EMBL" id="NXIG01000004">
    <property type="protein sequence ID" value="RXI31551.1"/>
    <property type="molecule type" value="Genomic_DNA"/>
</dbReference>
<evidence type="ECO:0000313" key="5">
    <source>
        <dbReference type="EMBL" id="AXX95573.1"/>
    </source>
</evidence>
<dbReference type="GO" id="GO:0005524">
    <property type="term" value="F:ATP binding"/>
    <property type="evidence" value="ECO:0007669"/>
    <property type="project" value="UniProtKB-KW"/>
</dbReference>
<evidence type="ECO:0000259" key="4">
    <source>
        <dbReference type="SMART" id="SM00797"/>
    </source>
</evidence>
<evidence type="ECO:0000313" key="8">
    <source>
        <dbReference type="Proteomes" id="UP000290588"/>
    </source>
</evidence>
<dbReference type="NCBIfam" id="TIGR00724">
    <property type="entry name" value="urea_amlyse_rel"/>
    <property type="match status" value="1"/>
</dbReference>
<dbReference type="InterPro" id="IPR052708">
    <property type="entry name" value="PxpC"/>
</dbReference>
<evidence type="ECO:0000256" key="1">
    <source>
        <dbReference type="ARBA" id="ARBA00022741"/>
    </source>
</evidence>
<reference evidence="5 7" key="2">
    <citation type="submission" date="2018-08" db="EMBL/GenBank/DDBJ databases">
        <title>Complete genome of the Arcobacter ellisii type strain LMG 26155.</title>
        <authorList>
            <person name="Miller W.G."/>
            <person name="Yee E."/>
            <person name="Bono J.L."/>
        </authorList>
    </citation>
    <scope>NUCLEOTIDE SEQUENCE [LARGE SCALE GENOMIC DNA]</scope>
    <source>
        <strain evidence="5 7">LMG 26155</strain>
    </source>
</reference>
<accession>A0A347U9P5</accession>
<dbReference type="Proteomes" id="UP000262582">
    <property type="component" value="Chromosome"/>
</dbReference>
<keyword evidence="7" id="KW-1185">Reference proteome</keyword>
<organism evidence="6 8">
    <name type="scientific">Arcobacter ellisii</name>
    <dbReference type="NCBI Taxonomy" id="913109"/>
    <lineage>
        <taxon>Bacteria</taxon>
        <taxon>Pseudomonadati</taxon>
        <taxon>Campylobacterota</taxon>
        <taxon>Epsilonproteobacteria</taxon>
        <taxon>Campylobacterales</taxon>
        <taxon>Arcobacteraceae</taxon>
        <taxon>Arcobacter</taxon>
    </lineage>
</organism>
<dbReference type="SUPFAM" id="SSF50891">
    <property type="entry name" value="Cyclophilin-like"/>
    <property type="match status" value="1"/>
</dbReference>
<keyword evidence="2 5" id="KW-0378">Hydrolase</keyword>
<reference evidence="6 8" key="1">
    <citation type="submission" date="2017-09" db="EMBL/GenBank/DDBJ databases">
        <title>Genomics of the genus Arcobacter.</title>
        <authorList>
            <person name="Perez-Cataluna A."/>
            <person name="Figueras M.J."/>
            <person name="Salas-Masso N."/>
        </authorList>
    </citation>
    <scope>NUCLEOTIDE SEQUENCE [LARGE SCALE GENOMIC DNA]</scope>
    <source>
        <strain evidence="6 8">CECT 7837</strain>
    </source>
</reference>
<dbReference type="SMART" id="SM00797">
    <property type="entry name" value="AHS2"/>
    <property type="match status" value="1"/>
</dbReference>
<dbReference type="Proteomes" id="UP000290588">
    <property type="component" value="Unassembled WGS sequence"/>
</dbReference>
<protein>
    <submittedName>
        <fullName evidence="5">Allophanate hydrolase, subunit 2</fullName>
    </submittedName>
    <submittedName>
        <fullName evidence="6">Urea amidolyase</fullName>
    </submittedName>
</protein>
<evidence type="ECO:0000313" key="6">
    <source>
        <dbReference type="EMBL" id="RXI31551.1"/>
    </source>
</evidence>
<dbReference type="OrthoDB" id="9768696at2"/>
<dbReference type="GO" id="GO:0016787">
    <property type="term" value="F:hydrolase activity"/>
    <property type="evidence" value="ECO:0007669"/>
    <property type="project" value="UniProtKB-KW"/>
</dbReference>
<evidence type="ECO:0000256" key="3">
    <source>
        <dbReference type="ARBA" id="ARBA00022840"/>
    </source>
</evidence>
<proteinExistence type="predicted"/>
<evidence type="ECO:0000256" key="2">
    <source>
        <dbReference type="ARBA" id="ARBA00022801"/>
    </source>
</evidence>
<dbReference type="PANTHER" id="PTHR43309">
    <property type="entry name" value="5-OXOPROLINASE SUBUNIT C"/>
    <property type="match status" value="1"/>
</dbReference>